<feature type="region of interest" description="Disordered" evidence="1">
    <location>
        <begin position="130"/>
        <end position="150"/>
    </location>
</feature>
<feature type="compositionally biased region" description="Basic and acidic residues" evidence="1">
    <location>
        <begin position="130"/>
        <end position="141"/>
    </location>
</feature>
<reference evidence="2" key="1">
    <citation type="journal article" date="2021" name="Proc. Natl. Acad. Sci. U.S.A.">
        <title>A Catalog of Tens of Thousands of Viruses from Human Metagenomes Reveals Hidden Associations with Chronic Diseases.</title>
        <authorList>
            <person name="Tisza M.J."/>
            <person name="Buck C.B."/>
        </authorList>
    </citation>
    <scope>NUCLEOTIDE SEQUENCE</scope>
    <source>
        <strain evidence="2">CtZHD14</strain>
    </source>
</reference>
<sequence>MKIYNEQGEEIQESDVDISKGYLKSDKIFVQHHEEVLEQEEKNHYEVKTFYFEDGDRLDVSGNTDPHVDVIDDQNGIFGYIDQGEGKELRGIDLETVVDEEKVEHKDAYDEYEDINRYVLYTEEELKAQAEQQKAAEKRESFLTNGPDQLDSNTVSIEDLTVLMSEMIGGAE</sequence>
<proteinExistence type="predicted"/>
<organism evidence="2">
    <name type="scientific">Siphoviridae sp. ctZHD14</name>
    <dbReference type="NCBI Taxonomy" id="2827891"/>
    <lineage>
        <taxon>Viruses</taxon>
        <taxon>Duplodnaviria</taxon>
        <taxon>Heunggongvirae</taxon>
        <taxon>Uroviricota</taxon>
        <taxon>Caudoviricetes</taxon>
    </lineage>
</organism>
<evidence type="ECO:0000256" key="1">
    <source>
        <dbReference type="SAM" id="MobiDB-lite"/>
    </source>
</evidence>
<name>A0A8S5SXE2_9CAUD</name>
<protein>
    <submittedName>
        <fullName evidence="2">Uncharacterized protein</fullName>
    </submittedName>
</protein>
<evidence type="ECO:0000313" key="2">
    <source>
        <dbReference type="EMBL" id="DAF55359.1"/>
    </source>
</evidence>
<accession>A0A8S5SXE2</accession>
<dbReference type="EMBL" id="BK032687">
    <property type="protein sequence ID" value="DAF55359.1"/>
    <property type="molecule type" value="Genomic_DNA"/>
</dbReference>